<gene>
    <name evidence="2" type="ORF">HPP92_009609</name>
</gene>
<evidence type="ECO:0000313" key="3">
    <source>
        <dbReference type="Proteomes" id="UP000639772"/>
    </source>
</evidence>
<organism evidence="2 3">
    <name type="scientific">Vanilla planifolia</name>
    <name type="common">Vanilla</name>
    <dbReference type="NCBI Taxonomy" id="51239"/>
    <lineage>
        <taxon>Eukaryota</taxon>
        <taxon>Viridiplantae</taxon>
        <taxon>Streptophyta</taxon>
        <taxon>Embryophyta</taxon>
        <taxon>Tracheophyta</taxon>
        <taxon>Spermatophyta</taxon>
        <taxon>Magnoliopsida</taxon>
        <taxon>Liliopsida</taxon>
        <taxon>Asparagales</taxon>
        <taxon>Orchidaceae</taxon>
        <taxon>Vanilloideae</taxon>
        <taxon>Vanilleae</taxon>
        <taxon>Vanilla</taxon>
    </lineage>
</organism>
<protein>
    <submittedName>
        <fullName evidence="2">Uncharacterized protein</fullName>
    </submittedName>
</protein>
<evidence type="ECO:0000313" key="2">
    <source>
        <dbReference type="EMBL" id="KAG0487514.1"/>
    </source>
</evidence>
<comment type="caution">
    <text evidence="2">The sequence shown here is derived from an EMBL/GenBank/DDBJ whole genome shotgun (WGS) entry which is preliminary data.</text>
</comment>
<reference evidence="2 3" key="1">
    <citation type="journal article" date="2020" name="Nat. Food">
        <title>A phased Vanilla planifolia genome enables genetic improvement of flavour and production.</title>
        <authorList>
            <person name="Hasing T."/>
            <person name="Tang H."/>
            <person name="Brym M."/>
            <person name="Khazi F."/>
            <person name="Huang T."/>
            <person name="Chambers A.H."/>
        </authorList>
    </citation>
    <scope>NUCLEOTIDE SEQUENCE [LARGE SCALE GENOMIC DNA]</scope>
    <source>
        <tissue evidence="2">Leaf</tissue>
    </source>
</reference>
<accession>A0A835REL1</accession>
<name>A0A835REL1_VANPL</name>
<dbReference type="AlphaFoldDB" id="A0A835REL1"/>
<sequence>MSAAVGLQALGRATVVESSSSAVQYLVAHSVHAGRFSDLHALQRRRLEDLCPRFPGHFLSTKLLSLQGELVDRGSLRSSAASAAVSKSSGEPPEIWQQPADSGTAVHSSTLPGLNVIRMGRAVAAVRLLEMAGYWVCKGRLLGRFQPGGQVSDS</sequence>
<dbReference type="EMBL" id="JADCNM010000004">
    <property type="protein sequence ID" value="KAG0487514.1"/>
    <property type="molecule type" value="Genomic_DNA"/>
</dbReference>
<proteinExistence type="predicted"/>
<feature type="region of interest" description="Disordered" evidence="1">
    <location>
        <begin position="82"/>
        <end position="104"/>
    </location>
</feature>
<evidence type="ECO:0000256" key="1">
    <source>
        <dbReference type="SAM" id="MobiDB-lite"/>
    </source>
</evidence>
<dbReference type="Proteomes" id="UP000639772">
    <property type="component" value="Unassembled WGS sequence"/>
</dbReference>